<organism evidence="3 4">
    <name type="scientific">Erwinia persicina</name>
    <dbReference type="NCBI Taxonomy" id="55211"/>
    <lineage>
        <taxon>Bacteria</taxon>
        <taxon>Pseudomonadati</taxon>
        <taxon>Pseudomonadota</taxon>
        <taxon>Gammaproteobacteria</taxon>
        <taxon>Enterobacterales</taxon>
        <taxon>Erwiniaceae</taxon>
        <taxon>Erwinia</taxon>
    </lineage>
</organism>
<accession>A0A4V5U9I3</accession>
<dbReference type="STRING" id="1219360.GCA_001571305_02065"/>
<comment type="caution">
    <text evidence="3">The sequence shown here is derived from an EMBL/GenBank/DDBJ whole genome shotgun (WGS) entry which is preliminary data.</text>
</comment>
<dbReference type="Pfam" id="PF13116">
    <property type="entry name" value="YhdP"/>
    <property type="match status" value="1"/>
</dbReference>
<gene>
    <name evidence="2" type="primary">yhdP</name>
    <name evidence="3" type="ORF">EpCFBP13511_15425</name>
    <name evidence="2" type="ORF">IFT93_14890</name>
</gene>
<protein>
    <submittedName>
        <fullName evidence="2">AsmA2 domain-containing protein YhdP</fullName>
    </submittedName>
    <submittedName>
        <fullName evidence="3">DUF3971 domain-containing protein</fullName>
    </submittedName>
</protein>
<sequence length="1267" mass="139697">MRQLPRILLLTGATLVVVTALLVSGLRLLMPHMNSWRTPILEQVSAAAGLKIQASSLEGQWENFGPRLEIKNIQADFPDGGGLKIQRVTLALDVWQSLLHLRWQFRDLTFWQLNLVTNTPLTGGNQQQSDFQTERLNDLFLRQFDHFDLRDSQISFVTLSGQRATLAIPQLSWLNEETRHRAEGLVSLSSFTGQHGVVQLRLDLSDKNGYLSTGRVWMQADDVDVKPWLGQWMRDNTSLESARFSLAAWMSVENGDVHGGDIWLKKGGANWLGDRQPHHLSVDNLTAHVSRYNGGWNITVPQTRFITDGKPWPHGQFSLLWLPENPQLPGPDHRQEVRVRATDLDLERLEPLIPLFAKLSPQLLENWRSLQPRGRLDALALDVPLQQPERTRFQAQWRDMSWQQWKIVPGMEHFNGTLAGGVADGRMSFTLHQATLPYGDMFRAPLEIAQASGALSWQYGEQGLTLAGQQLDVQARSLWARGDFRYQQAKDQPPQLDILAGINLTHAGDAWRYFPEPLMGTSLTDYLSGALKGGQVQNATLLFAGNPQQFPFKHNDGMFEVAVPLRQATYEFEPGWPALENLDIDLDFANNGLWMRAADIKLGEVNGHNISAVIPDYLKEKLIIDGEISGGGPQIRDYFNQSPLKASLGSALDELQIGGDVSGRLHLDIPLDGKDVRATGDVNFAHNSLLIKPLDTRFDALTGHFTYDNGDLKSDAMTARWFGQPVGVSFNTREGEKEYQIGVDLKADWQPGTMTAVPEAVRKKLGGHLPWQSNVLVTLPHTGGARYQINIDGDLKNVSSHLPSPLDKKGGNALPVKVVAKGNLDSVEVSGSVGDRHRFNSRWLLDKQLKVDRGIWENDAKQTPALPDSRGMVLNLPALDGEAWLGLMGAGSGIGGGGKTGTTMLPGNIRVHTPALTLAGQQWDDLTATLTQSVAGEMTVNAEGKSIRGSLVTTQKGPWLANLKYLYYNPQWESQGTSSPLPTDATAVNFSHWPALRLNCEECWLRGQKFGRIKGALTPSGDTLKLENGLIDSGNAQLTVNGEWVNKPGEQRTSLKGVLSGKKINDATNWFGVSSPLRDSPFKFEYDLHWQSAPWQPSEASLSGVLKSHLGAGQIADVSTGRAGQLLRLVSFDSLLRKLRLDFSDTFSQGFYFDSVNGTAWIENGVMHTDNLLVDGLEADIAMKGKVDLVQRQIDMEAVVAPEISATVGVATAFAVNPVIGAAVFAASKVLGPLWSKISVLRYHISGPIDKPKIDEVLRKPRDVGGK</sequence>
<dbReference type="InterPro" id="IPR025263">
    <property type="entry name" value="YhdP_central"/>
</dbReference>
<dbReference type="OrthoDB" id="9762238at2"/>
<dbReference type="EMBL" id="QGAC01000014">
    <property type="protein sequence ID" value="TKJ88807.1"/>
    <property type="molecule type" value="Genomic_DNA"/>
</dbReference>
<dbReference type="Proteomes" id="UP000661012">
    <property type="component" value="Unassembled WGS sequence"/>
</dbReference>
<name>A0A4V5U9I3_9GAMM</name>
<evidence type="ECO:0000259" key="1">
    <source>
        <dbReference type="Pfam" id="PF13116"/>
    </source>
</evidence>
<dbReference type="NCBIfam" id="TIGR02099">
    <property type="entry name" value="YhdP family protein"/>
    <property type="match status" value="1"/>
</dbReference>
<dbReference type="NCBIfam" id="NF008148">
    <property type="entry name" value="PRK10899.1"/>
    <property type="match status" value="1"/>
</dbReference>
<evidence type="ECO:0000313" key="5">
    <source>
        <dbReference type="Proteomes" id="UP000661012"/>
    </source>
</evidence>
<dbReference type="RefSeq" id="WP_137269583.1">
    <property type="nucleotide sequence ID" value="NZ_JACYNM010000010.1"/>
</dbReference>
<dbReference type="EMBL" id="JACYNN010000010">
    <property type="protein sequence ID" value="MBD8107686.1"/>
    <property type="molecule type" value="Genomic_DNA"/>
</dbReference>
<dbReference type="AlphaFoldDB" id="A0A4V5U9I3"/>
<dbReference type="PANTHER" id="PTHR38690">
    <property type="entry name" value="PROTEASE-RELATED"/>
    <property type="match status" value="1"/>
</dbReference>
<proteinExistence type="predicted"/>
<feature type="domain" description="YhdP central" evidence="1">
    <location>
        <begin position="3"/>
        <end position="1254"/>
    </location>
</feature>
<dbReference type="PANTHER" id="PTHR38690:SF1">
    <property type="entry name" value="PROTEASE"/>
    <property type="match status" value="1"/>
</dbReference>
<reference evidence="3 4" key="1">
    <citation type="journal article" date="2019" name="Sci. Rep.">
        <title>Differences in resource use lead to coexistence of seed-transmitted microbial populations.</title>
        <authorList>
            <person name="Torres-Cortes G."/>
            <person name="Garcia B.J."/>
            <person name="Compant S."/>
            <person name="Rezki S."/>
            <person name="Jones P."/>
            <person name="Preveaux A."/>
            <person name="Briand M."/>
            <person name="Roulet A."/>
            <person name="Bouchez O."/>
            <person name="Jacobson D."/>
            <person name="Barret M."/>
        </authorList>
    </citation>
    <scope>NUCLEOTIDE SEQUENCE [LARGE SCALE GENOMIC DNA]</scope>
    <source>
        <strain evidence="3 4">CFBP13511</strain>
    </source>
</reference>
<evidence type="ECO:0000313" key="4">
    <source>
        <dbReference type="Proteomes" id="UP000306393"/>
    </source>
</evidence>
<dbReference type="Proteomes" id="UP000306393">
    <property type="component" value="Unassembled WGS sequence"/>
</dbReference>
<reference evidence="2 5" key="2">
    <citation type="journal article" date="2020" name="FEMS Microbiol. Ecol.">
        <title>Temporal dynamics of bacterial communities during seed development and maturation.</title>
        <authorList>
            <person name="Chesneau G."/>
            <person name="Torres-Cortes G."/>
            <person name="Briand M."/>
            <person name="Darrasse A."/>
            <person name="Preveaux A."/>
            <person name="Marais C."/>
            <person name="Jacques M.A."/>
            <person name="Shade A."/>
            <person name="Barret M."/>
        </authorList>
    </citation>
    <scope>NUCLEOTIDE SEQUENCE [LARGE SCALE GENOMIC DNA]</scope>
    <source>
        <strain evidence="2 5">CFBP13732</strain>
    </source>
</reference>
<evidence type="ECO:0000313" key="2">
    <source>
        <dbReference type="EMBL" id="MBD8107686.1"/>
    </source>
</evidence>
<dbReference type="InterPro" id="IPR011836">
    <property type="entry name" value="YhdP"/>
</dbReference>
<evidence type="ECO:0000313" key="3">
    <source>
        <dbReference type="EMBL" id="TKJ88807.1"/>
    </source>
</evidence>
<keyword evidence="5" id="KW-1185">Reference proteome</keyword>